<dbReference type="EMBL" id="CP073581">
    <property type="protein sequence ID" value="QUJ76301.1"/>
    <property type="molecule type" value="Genomic_DNA"/>
</dbReference>
<dbReference type="Proteomes" id="UP000683291">
    <property type="component" value="Chromosome 1"/>
</dbReference>
<gene>
    <name evidence="4" type="ORF">KDD17_15600</name>
</gene>
<evidence type="ECO:0000256" key="2">
    <source>
        <dbReference type="SAM" id="MobiDB-lite"/>
    </source>
</evidence>
<sequence length="229" mass="25663">MRLSGFIPVILIALFGAGTIDARPEPGQVCDVAAQTIAQETSVPLNVLRAITRTETGRNRAGTLQPWPWTVNMQGKGVWFDDEDQARAYVFHHFKKGARSFDVGCFQINYRWHGQHFNSIEEMFDPLINTRYAARFLRELYAELGDWTAAAGAYHSRTEKYADKYMARFARILRDLPQSRPAIVRATPTRQQRHNSYSLLTGSGSTPTRGSLVPLTSGARSLFAPRTGG</sequence>
<dbReference type="CDD" id="cd13400">
    <property type="entry name" value="LT_IagB-like"/>
    <property type="match status" value="1"/>
</dbReference>
<dbReference type="SUPFAM" id="SSF53955">
    <property type="entry name" value="Lysozyme-like"/>
    <property type="match status" value="1"/>
</dbReference>
<comment type="similarity">
    <text evidence="1">Belongs to the virb1 family.</text>
</comment>
<dbReference type="Gene3D" id="1.10.530.10">
    <property type="match status" value="1"/>
</dbReference>
<feature type="compositionally biased region" description="Polar residues" evidence="2">
    <location>
        <begin position="188"/>
        <end position="209"/>
    </location>
</feature>
<feature type="region of interest" description="Disordered" evidence="2">
    <location>
        <begin position="187"/>
        <end position="212"/>
    </location>
</feature>
<evidence type="ECO:0000313" key="4">
    <source>
        <dbReference type="EMBL" id="QUJ76301.1"/>
    </source>
</evidence>
<dbReference type="KEGG" id="sual:KDD17_15600"/>
<dbReference type="InterPro" id="IPR023346">
    <property type="entry name" value="Lysozyme-like_dom_sf"/>
</dbReference>
<organism evidence="4 5">
    <name type="scientific">Sulfitobacter albidus</name>
    <dbReference type="NCBI Taxonomy" id="2829501"/>
    <lineage>
        <taxon>Bacteria</taxon>
        <taxon>Pseudomonadati</taxon>
        <taxon>Pseudomonadota</taxon>
        <taxon>Alphaproteobacteria</taxon>
        <taxon>Rhodobacterales</taxon>
        <taxon>Roseobacteraceae</taxon>
        <taxon>Sulfitobacter</taxon>
    </lineage>
</organism>
<keyword evidence="5" id="KW-1185">Reference proteome</keyword>
<reference evidence="4" key="1">
    <citation type="submission" date="2021-04" db="EMBL/GenBank/DDBJ databases">
        <title>Complete genome sequence for Sulfitobacter sp. strain JK7-1.</title>
        <authorList>
            <person name="Park S.-J."/>
        </authorList>
    </citation>
    <scope>NUCLEOTIDE SEQUENCE</scope>
    <source>
        <strain evidence="4">JK7-1</strain>
    </source>
</reference>
<evidence type="ECO:0000259" key="3">
    <source>
        <dbReference type="Pfam" id="PF01464"/>
    </source>
</evidence>
<evidence type="ECO:0000313" key="5">
    <source>
        <dbReference type="Proteomes" id="UP000683291"/>
    </source>
</evidence>
<evidence type="ECO:0000256" key="1">
    <source>
        <dbReference type="ARBA" id="ARBA00009387"/>
    </source>
</evidence>
<dbReference type="RefSeq" id="WP_212704499.1">
    <property type="nucleotide sequence ID" value="NZ_CP073581.1"/>
</dbReference>
<feature type="domain" description="Transglycosylase SLT" evidence="3">
    <location>
        <begin position="99"/>
        <end position="156"/>
    </location>
</feature>
<protein>
    <submittedName>
        <fullName evidence="4">Lytic transglycosylase domain-containing protein</fullName>
    </submittedName>
</protein>
<dbReference type="InterPro" id="IPR008258">
    <property type="entry name" value="Transglycosylase_SLT_dom_1"/>
</dbReference>
<dbReference type="Pfam" id="PF01464">
    <property type="entry name" value="SLT"/>
    <property type="match status" value="1"/>
</dbReference>
<accession>A0A975JDL4</accession>
<proteinExistence type="inferred from homology"/>
<name>A0A975JDL4_9RHOB</name>
<dbReference type="AlphaFoldDB" id="A0A975JDL4"/>